<dbReference type="SUPFAM" id="SSF50978">
    <property type="entry name" value="WD40 repeat-like"/>
    <property type="match status" value="1"/>
</dbReference>
<dbReference type="OrthoDB" id="239865at2759"/>
<protein>
    <recommendedName>
        <fullName evidence="3">Telomerase Cajal body protein 1</fullName>
    </recommendedName>
</protein>
<dbReference type="InParanoid" id="A0A2P6NX35"/>
<dbReference type="STRING" id="1890364.A0A2P6NX35"/>
<dbReference type="Pfam" id="PF00400">
    <property type="entry name" value="WD40"/>
    <property type="match status" value="1"/>
</dbReference>
<dbReference type="PANTHER" id="PTHR13211">
    <property type="entry name" value="TELOMERASE CAJAL BODY PROTEIN 1"/>
    <property type="match status" value="1"/>
</dbReference>
<dbReference type="SMART" id="SM00320">
    <property type="entry name" value="WD40"/>
    <property type="match status" value="5"/>
</dbReference>
<gene>
    <name evidence="1" type="ORF">PROFUN_03242</name>
</gene>
<dbReference type="PANTHER" id="PTHR13211:SF0">
    <property type="entry name" value="TELOMERASE CAJAL BODY PROTEIN 1"/>
    <property type="match status" value="1"/>
</dbReference>
<dbReference type="AlphaFoldDB" id="A0A2P6NX35"/>
<proteinExistence type="predicted"/>
<organism evidence="1 2">
    <name type="scientific">Planoprotostelium fungivorum</name>
    <dbReference type="NCBI Taxonomy" id="1890364"/>
    <lineage>
        <taxon>Eukaryota</taxon>
        <taxon>Amoebozoa</taxon>
        <taxon>Evosea</taxon>
        <taxon>Variosea</taxon>
        <taxon>Cavosteliida</taxon>
        <taxon>Cavosteliaceae</taxon>
        <taxon>Planoprotostelium</taxon>
    </lineage>
</organism>
<dbReference type="EMBL" id="MDYQ01000010">
    <property type="protein sequence ID" value="PRP88525.1"/>
    <property type="molecule type" value="Genomic_DNA"/>
</dbReference>
<keyword evidence="2" id="KW-1185">Reference proteome</keyword>
<dbReference type="FunCoup" id="A0A2P6NX35">
    <property type="interactions" value="857"/>
</dbReference>
<evidence type="ECO:0000313" key="2">
    <source>
        <dbReference type="Proteomes" id="UP000241769"/>
    </source>
</evidence>
<evidence type="ECO:0000313" key="1">
    <source>
        <dbReference type="EMBL" id="PRP88525.1"/>
    </source>
</evidence>
<comment type="caution">
    <text evidence="1">The sequence shown here is derived from an EMBL/GenBank/DDBJ whole genome shotgun (WGS) entry which is preliminary data.</text>
</comment>
<dbReference type="InterPro" id="IPR001680">
    <property type="entry name" value="WD40_rpt"/>
</dbReference>
<dbReference type="InterPro" id="IPR051150">
    <property type="entry name" value="SWT21/TCAB1_mRNA_Telomere"/>
</dbReference>
<sequence length="391" mass="43549">MEAGFSIDFPYFSAPIFFGYEEYSAVKHNNFLKLGRWSPDGLCFLTSSDDNILRLFELPQSFSGEQPVEMRSVLVMNEAETIYDFCWYPGMSSTDSATCKFVASNRDHPVHLWDAFTGKIIGSYVGRNEMDEVIAAISTSFNLRGDKLYCGYNNSIKVFDTEIGGNTGINLAARGRDKKKQRGMMSTISFANNSHLFAVGCYSNRVILYSEQAPNEIAMDFDTSSSGNGVTQYLFAGSRRSHEILGWDLRYTESPLYRLPRKVTTSQRYTFDIVCDTERCLLITPSEGEILVYDLTHDGSLLTSNPSGSINGCAYHPHSPYLATTHGERRDPQVIAVIDSDDDSLEVAATWSIIALSVVVMTLTENVPLDGAYPPVPITDIHLNGCSKQEY</sequence>
<dbReference type="InterPro" id="IPR036322">
    <property type="entry name" value="WD40_repeat_dom_sf"/>
</dbReference>
<dbReference type="Proteomes" id="UP000241769">
    <property type="component" value="Unassembled WGS sequence"/>
</dbReference>
<dbReference type="InterPro" id="IPR015943">
    <property type="entry name" value="WD40/YVTN_repeat-like_dom_sf"/>
</dbReference>
<name>A0A2P6NX35_9EUKA</name>
<evidence type="ECO:0008006" key="3">
    <source>
        <dbReference type="Google" id="ProtNLM"/>
    </source>
</evidence>
<accession>A0A2P6NX35</accession>
<dbReference type="Gene3D" id="2.130.10.10">
    <property type="entry name" value="YVTN repeat-like/Quinoprotein amine dehydrogenase"/>
    <property type="match status" value="1"/>
</dbReference>
<reference evidence="1 2" key="1">
    <citation type="journal article" date="2018" name="Genome Biol. Evol.">
        <title>Multiple Roots of Fruiting Body Formation in Amoebozoa.</title>
        <authorList>
            <person name="Hillmann F."/>
            <person name="Forbes G."/>
            <person name="Novohradska S."/>
            <person name="Ferling I."/>
            <person name="Riege K."/>
            <person name="Groth M."/>
            <person name="Westermann M."/>
            <person name="Marz M."/>
            <person name="Spaller T."/>
            <person name="Winckler T."/>
            <person name="Schaap P."/>
            <person name="Glockner G."/>
        </authorList>
    </citation>
    <scope>NUCLEOTIDE SEQUENCE [LARGE SCALE GENOMIC DNA]</scope>
    <source>
        <strain evidence="1 2">Jena</strain>
    </source>
</reference>